<dbReference type="PANTHER" id="PTHR35010">
    <property type="entry name" value="BLL4672 PROTEIN-RELATED"/>
    <property type="match status" value="1"/>
</dbReference>
<dbReference type="Gene3D" id="3.30.450.180">
    <property type="match status" value="1"/>
</dbReference>
<dbReference type="EMBL" id="JACHDB010000001">
    <property type="protein sequence ID" value="MBB5430112.1"/>
    <property type="molecule type" value="Genomic_DNA"/>
</dbReference>
<dbReference type="InterPro" id="IPR001387">
    <property type="entry name" value="Cro/C1-type_HTH"/>
</dbReference>
<dbReference type="Proteomes" id="UP000572635">
    <property type="component" value="Unassembled WGS sequence"/>
</dbReference>
<feature type="domain" description="HTH cro/C1-type" evidence="1">
    <location>
        <begin position="16"/>
        <end position="87"/>
    </location>
</feature>
<comment type="caution">
    <text evidence="2">The sequence shown here is derived from an EMBL/GenBank/DDBJ whole genome shotgun (WGS) entry which is preliminary data.</text>
</comment>
<dbReference type="AlphaFoldDB" id="A0A7W8QGN3"/>
<dbReference type="Pfam" id="PF17765">
    <property type="entry name" value="MLTR_LBD"/>
    <property type="match status" value="1"/>
</dbReference>
<dbReference type="SMART" id="SM00530">
    <property type="entry name" value="HTH_XRE"/>
    <property type="match status" value="1"/>
</dbReference>
<dbReference type="SUPFAM" id="SSF47413">
    <property type="entry name" value="lambda repressor-like DNA-binding domains"/>
    <property type="match status" value="1"/>
</dbReference>
<gene>
    <name evidence="2" type="ORF">HDA36_000196</name>
</gene>
<evidence type="ECO:0000313" key="2">
    <source>
        <dbReference type="EMBL" id="MBB5430112.1"/>
    </source>
</evidence>
<proteinExistence type="predicted"/>
<dbReference type="Pfam" id="PF13560">
    <property type="entry name" value="HTH_31"/>
    <property type="match status" value="1"/>
</dbReference>
<evidence type="ECO:0000313" key="3">
    <source>
        <dbReference type="Proteomes" id="UP000572635"/>
    </source>
</evidence>
<keyword evidence="3" id="KW-1185">Reference proteome</keyword>
<dbReference type="RefSeq" id="WP_184387739.1">
    <property type="nucleotide sequence ID" value="NZ_BAAAJD010000024.1"/>
</dbReference>
<sequence length="267" mass="28338">MGTEERTALRRELGAHLRAARAQVTPADVGLNGGGRRRAPGLRREEVAALAGVSVAWYTWLEQGRVATSRQVVEAVCAALRMPPAARRHALALAGFLPEPAEADRPPDPGPFAELVEAWAGVPAAVADERFDVLAANAAYRGLWGDPAAEPGAGNILLRLASSAGGRARPVDPEPVLRGLYEQFRSFTGHSPEDPRAAEVVRALTELRPDAAHWWACRSVRDFAPMEVAVADAAGRRSVLTFSLLRPVSAAGAVILAQTPAGAGRRF</sequence>
<dbReference type="Gene3D" id="1.10.260.40">
    <property type="entry name" value="lambda repressor-like DNA-binding domains"/>
    <property type="match status" value="1"/>
</dbReference>
<organism evidence="2 3">
    <name type="scientific">Nocardiopsis composta</name>
    <dbReference type="NCBI Taxonomy" id="157465"/>
    <lineage>
        <taxon>Bacteria</taxon>
        <taxon>Bacillati</taxon>
        <taxon>Actinomycetota</taxon>
        <taxon>Actinomycetes</taxon>
        <taxon>Streptosporangiales</taxon>
        <taxon>Nocardiopsidaceae</taxon>
        <taxon>Nocardiopsis</taxon>
    </lineage>
</organism>
<accession>A0A7W8QGN3</accession>
<evidence type="ECO:0000259" key="1">
    <source>
        <dbReference type="SMART" id="SM00530"/>
    </source>
</evidence>
<dbReference type="GO" id="GO:0003677">
    <property type="term" value="F:DNA binding"/>
    <property type="evidence" value="ECO:0007669"/>
    <property type="project" value="InterPro"/>
</dbReference>
<protein>
    <submittedName>
        <fullName evidence="2">Transcriptional regulator with XRE-family HTH domain</fullName>
    </submittedName>
</protein>
<dbReference type="CDD" id="cd00093">
    <property type="entry name" value="HTH_XRE"/>
    <property type="match status" value="1"/>
</dbReference>
<reference evidence="2 3" key="1">
    <citation type="submission" date="2020-08" db="EMBL/GenBank/DDBJ databases">
        <title>Sequencing the genomes of 1000 actinobacteria strains.</title>
        <authorList>
            <person name="Klenk H.-P."/>
        </authorList>
    </citation>
    <scope>NUCLEOTIDE SEQUENCE [LARGE SCALE GENOMIC DNA]</scope>
    <source>
        <strain evidence="2 3">DSM 44551</strain>
    </source>
</reference>
<name>A0A7W8QGN3_9ACTN</name>
<dbReference type="InterPro" id="IPR041413">
    <property type="entry name" value="MLTR_LBD"/>
</dbReference>
<dbReference type="InterPro" id="IPR010982">
    <property type="entry name" value="Lambda_DNA-bd_dom_sf"/>
</dbReference>